<sequence>MNKWKGGFLASDNDDNKLTDSEREMIEDNNTD</sequence>
<dbReference type="Proteomes" id="UP000317369">
    <property type="component" value="Chromosome"/>
</dbReference>
<dbReference type="AlphaFoldDB" id="A0A517YS86"/>
<reference evidence="2 3" key="1">
    <citation type="submission" date="2019-02" db="EMBL/GenBank/DDBJ databases">
        <title>Deep-cultivation of Planctomycetes and their phenomic and genomic characterization uncovers novel biology.</title>
        <authorList>
            <person name="Wiegand S."/>
            <person name="Jogler M."/>
            <person name="Boedeker C."/>
            <person name="Pinto D."/>
            <person name="Vollmers J."/>
            <person name="Rivas-Marin E."/>
            <person name="Kohn T."/>
            <person name="Peeters S.H."/>
            <person name="Heuer A."/>
            <person name="Rast P."/>
            <person name="Oberbeckmann S."/>
            <person name="Bunk B."/>
            <person name="Jeske O."/>
            <person name="Meyerdierks A."/>
            <person name="Storesund J.E."/>
            <person name="Kallscheuer N."/>
            <person name="Luecker S."/>
            <person name="Lage O.M."/>
            <person name="Pohl T."/>
            <person name="Merkel B.J."/>
            <person name="Hornburger P."/>
            <person name="Mueller R.-W."/>
            <person name="Bruemmer F."/>
            <person name="Labrenz M."/>
            <person name="Spormann A.M."/>
            <person name="Op den Camp H."/>
            <person name="Overmann J."/>
            <person name="Amann R."/>
            <person name="Jetten M.S.M."/>
            <person name="Mascher T."/>
            <person name="Medema M.H."/>
            <person name="Devos D.P."/>
            <person name="Kaster A.-K."/>
            <person name="Ovreas L."/>
            <person name="Rohde M."/>
            <person name="Galperin M.Y."/>
            <person name="Jogler C."/>
        </authorList>
    </citation>
    <scope>NUCLEOTIDE SEQUENCE [LARGE SCALE GENOMIC DNA]</scope>
    <source>
        <strain evidence="2 3">KS4</strain>
    </source>
</reference>
<feature type="compositionally biased region" description="Basic and acidic residues" evidence="1">
    <location>
        <begin position="14"/>
        <end position="26"/>
    </location>
</feature>
<dbReference type="EMBL" id="CP036425">
    <property type="protein sequence ID" value="QDU33083.1"/>
    <property type="molecule type" value="Genomic_DNA"/>
</dbReference>
<accession>A0A517YS86</accession>
<evidence type="ECO:0000313" key="2">
    <source>
        <dbReference type="EMBL" id="QDU33083.1"/>
    </source>
</evidence>
<name>A0A517YS86_9BACT</name>
<feature type="region of interest" description="Disordered" evidence="1">
    <location>
        <begin position="1"/>
        <end position="32"/>
    </location>
</feature>
<protein>
    <submittedName>
        <fullName evidence="2">Uncharacterized protein</fullName>
    </submittedName>
</protein>
<organism evidence="2 3">
    <name type="scientific">Poriferisphaera corsica</name>
    <dbReference type="NCBI Taxonomy" id="2528020"/>
    <lineage>
        <taxon>Bacteria</taxon>
        <taxon>Pseudomonadati</taxon>
        <taxon>Planctomycetota</taxon>
        <taxon>Phycisphaerae</taxon>
        <taxon>Phycisphaerales</taxon>
        <taxon>Phycisphaeraceae</taxon>
        <taxon>Poriferisphaera</taxon>
    </lineage>
</organism>
<keyword evidence="3" id="KW-1185">Reference proteome</keyword>
<evidence type="ECO:0000256" key="1">
    <source>
        <dbReference type="SAM" id="MobiDB-lite"/>
    </source>
</evidence>
<proteinExistence type="predicted"/>
<dbReference type="KEGG" id="pcor:KS4_11250"/>
<evidence type="ECO:0000313" key="3">
    <source>
        <dbReference type="Proteomes" id="UP000317369"/>
    </source>
</evidence>
<gene>
    <name evidence="2" type="ORF">KS4_11250</name>
</gene>